<dbReference type="Gene3D" id="3.10.300.10">
    <property type="entry name" value="Methylpurine-DNA glycosylase (MPG)"/>
    <property type="match status" value="1"/>
</dbReference>
<dbReference type="SUPFAM" id="SSF50486">
    <property type="entry name" value="FMT C-terminal domain-like"/>
    <property type="match status" value="1"/>
</dbReference>
<keyword evidence="2 5" id="KW-0227">DNA damage</keyword>
<evidence type="ECO:0000256" key="3">
    <source>
        <dbReference type="ARBA" id="ARBA00022801"/>
    </source>
</evidence>
<keyword evidence="7" id="KW-1185">Reference proteome</keyword>
<dbReference type="AlphaFoldDB" id="A0A1X7MZE2"/>
<evidence type="ECO:0000256" key="2">
    <source>
        <dbReference type="ARBA" id="ARBA00022763"/>
    </source>
</evidence>
<evidence type="ECO:0000256" key="1">
    <source>
        <dbReference type="ARBA" id="ARBA00009232"/>
    </source>
</evidence>
<dbReference type="Proteomes" id="UP000193083">
    <property type="component" value="Unassembled WGS sequence"/>
</dbReference>
<dbReference type="HAMAP" id="MF_00527">
    <property type="entry name" value="3MGH"/>
    <property type="match status" value="1"/>
</dbReference>
<dbReference type="PANTHER" id="PTHR10429:SF0">
    <property type="entry name" value="DNA-3-METHYLADENINE GLYCOSYLASE"/>
    <property type="match status" value="1"/>
</dbReference>
<dbReference type="InterPro" id="IPR003180">
    <property type="entry name" value="MPG"/>
</dbReference>
<sequence>MDKTRAIEADAGLLCRGLAGVGGVIVETEAYTTDDAASHSFRGMTPRNAAMFEAPGTAYVYRSYGLHWCLNAVCLPGSAVLLRALAPTAGLELMAARRRTDAPRLFATGPGRLCAALGIDITHNGQSMLDPPFCLRVPSDTSEVVTGVRIGISRDVDRPWRFGLSGSPFLSRKFT</sequence>
<dbReference type="EC" id="3.2.2.-" evidence="5"/>
<dbReference type="NCBIfam" id="NF002003">
    <property type="entry name" value="PRK00802.1-3"/>
    <property type="match status" value="1"/>
</dbReference>
<dbReference type="NCBIfam" id="TIGR00567">
    <property type="entry name" value="3mg"/>
    <property type="match status" value="1"/>
</dbReference>
<dbReference type="GO" id="GO:0003677">
    <property type="term" value="F:DNA binding"/>
    <property type="evidence" value="ECO:0007669"/>
    <property type="project" value="InterPro"/>
</dbReference>
<dbReference type="GO" id="GO:0003905">
    <property type="term" value="F:alkylbase DNA N-glycosylase activity"/>
    <property type="evidence" value="ECO:0007669"/>
    <property type="project" value="InterPro"/>
</dbReference>
<proteinExistence type="inferred from homology"/>
<evidence type="ECO:0000313" key="6">
    <source>
        <dbReference type="EMBL" id="SMH29849.1"/>
    </source>
</evidence>
<dbReference type="CDD" id="cd00540">
    <property type="entry name" value="AAG"/>
    <property type="match status" value="1"/>
</dbReference>
<dbReference type="InterPro" id="IPR036995">
    <property type="entry name" value="MPG_sf"/>
</dbReference>
<dbReference type="EMBL" id="FXBL01000004">
    <property type="protein sequence ID" value="SMH29849.1"/>
    <property type="molecule type" value="Genomic_DNA"/>
</dbReference>
<dbReference type="InterPro" id="IPR011034">
    <property type="entry name" value="Formyl_transferase-like_C_sf"/>
</dbReference>
<evidence type="ECO:0000313" key="7">
    <source>
        <dbReference type="Proteomes" id="UP000193083"/>
    </source>
</evidence>
<organism evidence="6 7">
    <name type="scientific">Mesorhizobium australicum</name>
    <dbReference type="NCBI Taxonomy" id="536018"/>
    <lineage>
        <taxon>Bacteria</taxon>
        <taxon>Pseudomonadati</taxon>
        <taxon>Pseudomonadota</taxon>
        <taxon>Alphaproteobacteria</taxon>
        <taxon>Hyphomicrobiales</taxon>
        <taxon>Phyllobacteriaceae</taxon>
        <taxon>Mesorhizobium</taxon>
    </lineage>
</organism>
<dbReference type="Pfam" id="PF02245">
    <property type="entry name" value="Pur_DNA_glyco"/>
    <property type="match status" value="1"/>
</dbReference>
<dbReference type="GO" id="GO:0006284">
    <property type="term" value="P:base-excision repair"/>
    <property type="evidence" value="ECO:0007669"/>
    <property type="project" value="InterPro"/>
</dbReference>
<gene>
    <name evidence="6" type="ORF">SAMN02982922_0965</name>
</gene>
<dbReference type="PANTHER" id="PTHR10429">
    <property type="entry name" value="DNA-3-METHYLADENINE GLYCOSYLASE"/>
    <property type="match status" value="1"/>
</dbReference>
<name>A0A1X7MZE2_9HYPH</name>
<keyword evidence="4 5" id="KW-0234">DNA repair</keyword>
<accession>A0A1X7MZE2</accession>
<comment type="similarity">
    <text evidence="1 5">Belongs to the DNA glycosylase MPG family.</text>
</comment>
<reference evidence="6 7" key="1">
    <citation type="submission" date="2017-04" db="EMBL/GenBank/DDBJ databases">
        <authorList>
            <person name="Afonso C.L."/>
            <person name="Miller P.J."/>
            <person name="Scott M.A."/>
            <person name="Spackman E."/>
            <person name="Goraichik I."/>
            <person name="Dimitrov K.M."/>
            <person name="Suarez D.L."/>
            <person name="Swayne D.E."/>
        </authorList>
    </citation>
    <scope>NUCLEOTIDE SEQUENCE [LARGE SCALE GENOMIC DNA]</scope>
    <source>
        <strain evidence="6 7">B5P</strain>
    </source>
</reference>
<keyword evidence="3 5" id="KW-0378">Hydrolase</keyword>
<evidence type="ECO:0000256" key="4">
    <source>
        <dbReference type="ARBA" id="ARBA00023204"/>
    </source>
</evidence>
<protein>
    <recommendedName>
        <fullName evidence="5">Putative 3-methyladenine DNA glycosylase</fullName>
        <ecNumber evidence="5">3.2.2.-</ecNumber>
    </recommendedName>
</protein>
<evidence type="ECO:0000256" key="5">
    <source>
        <dbReference type="HAMAP-Rule" id="MF_00527"/>
    </source>
</evidence>
<dbReference type="RefSeq" id="WP_432416987.1">
    <property type="nucleotide sequence ID" value="NZ_FXBL01000004.1"/>
</dbReference>